<dbReference type="Gene3D" id="3.90.76.10">
    <property type="entry name" value="Dipeptide-binding Protein, Domain 1"/>
    <property type="match status" value="1"/>
</dbReference>
<evidence type="ECO:0000259" key="3">
    <source>
        <dbReference type="Pfam" id="PF00496"/>
    </source>
</evidence>
<dbReference type="SUPFAM" id="SSF53850">
    <property type="entry name" value="Periplasmic binding protein-like II"/>
    <property type="match status" value="1"/>
</dbReference>
<feature type="chain" id="PRO_5046661143" evidence="2">
    <location>
        <begin position="30"/>
        <end position="580"/>
    </location>
</feature>
<evidence type="ECO:0000256" key="1">
    <source>
        <dbReference type="SAM" id="MobiDB-lite"/>
    </source>
</evidence>
<keyword evidence="2" id="KW-0732">Signal</keyword>
<dbReference type="PANTHER" id="PTHR30290">
    <property type="entry name" value="PERIPLASMIC BINDING COMPONENT OF ABC TRANSPORTER"/>
    <property type="match status" value="1"/>
</dbReference>
<dbReference type="RefSeq" id="WP_210087377.1">
    <property type="nucleotide sequence ID" value="NZ_JAGGKG010000001.1"/>
</dbReference>
<dbReference type="Proteomes" id="UP001519272">
    <property type="component" value="Unassembled WGS sequence"/>
</dbReference>
<dbReference type="PANTHER" id="PTHR30290:SF81">
    <property type="entry name" value="OLIGOPEPTIDE-BINDING PROTEIN OPPA"/>
    <property type="match status" value="1"/>
</dbReference>
<keyword evidence="5" id="KW-1185">Reference proteome</keyword>
<feature type="region of interest" description="Disordered" evidence="1">
    <location>
        <begin position="30"/>
        <end position="52"/>
    </location>
</feature>
<evidence type="ECO:0000313" key="5">
    <source>
        <dbReference type="Proteomes" id="UP001519272"/>
    </source>
</evidence>
<evidence type="ECO:0000256" key="2">
    <source>
        <dbReference type="SAM" id="SignalP"/>
    </source>
</evidence>
<feature type="compositionally biased region" description="Gly residues" evidence="1">
    <location>
        <begin position="34"/>
        <end position="48"/>
    </location>
</feature>
<evidence type="ECO:0000313" key="4">
    <source>
        <dbReference type="EMBL" id="MBP1903710.1"/>
    </source>
</evidence>
<proteinExistence type="predicted"/>
<dbReference type="CDD" id="cd00995">
    <property type="entry name" value="PBP2_NikA_DppA_OppA_like"/>
    <property type="match status" value="1"/>
</dbReference>
<organism evidence="4 5">
    <name type="scientific">Paenibacillus turicensis</name>
    <dbReference type="NCBI Taxonomy" id="160487"/>
    <lineage>
        <taxon>Bacteria</taxon>
        <taxon>Bacillati</taxon>
        <taxon>Bacillota</taxon>
        <taxon>Bacilli</taxon>
        <taxon>Bacillales</taxon>
        <taxon>Paenibacillaceae</taxon>
        <taxon>Paenibacillus</taxon>
    </lineage>
</organism>
<dbReference type="InterPro" id="IPR039424">
    <property type="entry name" value="SBP_5"/>
</dbReference>
<name>A0ABS4FM99_9BACL</name>
<sequence length="580" mass="63524">MILKKRKSWMMAVLVVGAVLVTACSSNNATDSGAGQGGNRASGTGGSNGESTTAVTINEPIQASDLSKLPAIAKNRTDTIIVGLVDPSGAFTPYFHQSGYDGNVSSLLYTPLVTVDKQGVPVGATAEKWEISDDQLTYTFHIRPDSKFSDGSQLTAEDVAFTWTLINDKAYDGDSTLNTIGIKGAKAYKEGTATSIEGIKIVDPLTISVTIEKPNAIALLTLGSEILSKAHYGADYKPGHVEFIKKLHDQPLGNGPYKLEKFIPGQEVRFVANENFYLGKPKTEKFIYKTSEGDTWQYLETGEVDYASFSATTENLEKLKSLGYVNITPYTPSNYGYLQVNLEHEALQDKLVRQAITYGLDRQSIYVDANQGAGQVANIPSSLISWAYTDEGINPYKYDPKKAKELLDEAGWKEGSDGIRTKDGKKLTLHYLGRKSPDTDTFIALAGENYKELGIDFQPEVFADFNALISKVESGDYDLAAFSTPILSDPSDGVTQFVNGEVKGYNNPEFKKLYDEALATSDMEQRKKIYGDLFKIANEDLPVIFTSYRKAVIAYNGRIQNVEYNPVAGLAQTIPNWTLK</sequence>
<dbReference type="PROSITE" id="PS51257">
    <property type="entry name" value="PROKAR_LIPOPROTEIN"/>
    <property type="match status" value="1"/>
</dbReference>
<dbReference type="Gene3D" id="3.40.190.10">
    <property type="entry name" value="Periplasmic binding protein-like II"/>
    <property type="match status" value="1"/>
</dbReference>
<gene>
    <name evidence="4" type="ORF">J2Z32_000322</name>
</gene>
<protein>
    <submittedName>
        <fullName evidence="4">Peptide/nickel transport system substrate-binding protein</fullName>
    </submittedName>
</protein>
<accession>A0ABS4FM99</accession>
<reference evidence="4 5" key="1">
    <citation type="submission" date="2021-03" db="EMBL/GenBank/DDBJ databases">
        <title>Genomic Encyclopedia of Type Strains, Phase IV (KMG-IV): sequencing the most valuable type-strain genomes for metagenomic binning, comparative biology and taxonomic classification.</title>
        <authorList>
            <person name="Goeker M."/>
        </authorList>
    </citation>
    <scope>NUCLEOTIDE SEQUENCE [LARGE SCALE GENOMIC DNA]</scope>
    <source>
        <strain evidence="4 5">DSM 14349</strain>
    </source>
</reference>
<dbReference type="InterPro" id="IPR000914">
    <property type="entry name" value="SBP_5_dom"/>
</dbReference>
<dbReference type="InterPro" id="IPR030678">
    <property type="entry name" value="Peptide/Ni-bd"/>
</dbReference>
<dbReference type="EMBL" id="JAGGKG010000001">
    <property type="protein sequence ID" value="MBP1903710.1"/>
    <property type="molecule type" value="Genomic_DNA"/>
</dbReference>
<dbReference type="Pfam" id="PF00496">
    <property type="entry name" value="SBP_bac_5"/>
    <property type="match status" value="1"/>
</dbReference>
<comment type="caution">
    <text evidence="4">The sequence shown here is derived from an EMBL/GenBank/DDBJ whole genome shotgun (WGS) entry which is preliminary data.</text>
</comment>
<feature type="signal peptide" evidence="2">
    <location>
        <begin position="1"/>
        <end position="29"/>
    </location>
</feature>
<dbReference type="Gene3D" id="3.10.105.10">
    <property type="entry name" value="Dipeptide-binding Protein, Domain 3"/>
    <property type="match status" value="1"/>
</dbReference>
<dbReference type="PIRSF" id="PIRSF002741">
    <property type="entry name" value="MppA"/>
    <property type="match status" value="1"/>
</dbReference>
<feature type="domain" description="Solute-binding protein family 5" evidence="3">
    <location>
        <begin position="121"/>
        <end position="497"/>
    </location>
</feature>